<dbReference type="InterPro" id="IPR036259">
    <property type="entry name" value="MFS_trans_sf"/>
</dbReference>
<dbReference type="PANTHER" id="PTHR48022">
    <property type="entry name" value="PLASTIDIC GLUCOSE TRANSPORTER 4"/>
    <property type="match status" value="1"/>
</dbReference>
<dbReference type="InterPro" id="IPR050360">
    <property type="entry name" value="MFS_Sugar_Transporters"/>
</dbReference>
<evidence type="ECO:0000313" key="10">
    <source>
        <dbReference type="EMBL" id="CAG8361555.1"/>
    </source>
</evidence>
<dbReference type="EMBL" id="CAJVPD010000177">
    <property type="protein sequence ID" value="CAG8361555.1"/>
    <property type="molecule type" value="Genomic_DNA"/>
</dbReference>
<dbReference type="Gene3D" id="1.20.1250.20">
    <property type="entry name" value="MFS general substrate transporter like domains"/>
    <property type="match status" value="1"/>
</dbReference>
<feature type="transmembrane region" description="Helical" evidence="8">
    <location>
        <begin position="384"/>
        <end position="411"/>
    </location>
</feature>
<dbReference type="OrthoDB" id="184583at2759"/>
<feature type="region of interest" description="Disordered" evidence="7">
    <location>
        <begin position="1"/>
        <end position="25"/>
    </location>
</feature>
<dbReference type="InterPro" id="IPR005829">
    <property type="entry name" value="Sugar_transporter_CS"/>
</dbReference>
<comment type="caution">
    <text evidence="10">The sequence shown here is derived from an EMBL/GenBank/DDBJ whole genome shotgun (WGS) entry which is preliminary data.</text>
</comment>
<evidence type="ECO:0000256" key="1">
    <source>
        <dbReference type="ARBA" id="ARBA00004141"/>
    </source>
</evidence>
<accession>A0A9W4NCH8</accession>
<evidence type="ECO:0000259" key="9">
    <source>
        <dbReference type="PROSITE" id="PS50850"/>
    </source>
</evidence>
<dbReference type="PROSITE" id="PS00217">
    <property type="entry name" value="SUGAR_TRANSPORT_2"/>
    <property type="match status" value="1"/>
</dbReference>
<keyword evidence="6 8" id="KW-0472">Membrane</keyword>
<gene>
    <name evidence="10" type="ORF">PSALAMII_LOCUS3691</name>
</gene>
<name>A0A9W4NCH8_9EURO</name>
<dbReference type="InterPro" id="IPR003663">
    <property type="entry name" value="Sugar/inositol_transpt"/>
</dbReference>
<organism evidence="10 11">
    <name type="scientific">Penicillium salamii</name>
    <dbReference type="NCBI Taxonomy" id="1612424"/>
    <lineage>
        <taxon>Eukaryota</taxon>
        <taxon>Fungi</taxon>
        <taxon>Dikarya</taxon>
        <taxon>Ascomycota</taxon>
        <taxon>Pezizomycotina</taxon>
        <taxon>Eurotiomycetes</taxon>
        <taxon>Eurotiomycetidae</taxon>
        <taxon>Eurotiales</taxon>
        <taxon>Aspergillaceae</taxon>
        <taxon>Penicillium</taxon>
    </lineage>
</organism>
<feature type="transmembrane region" description="Helical" evidence="8">
    <location>
        <begin position="166"/>
        <end position="192"/>
    </location>
</feature>
<dbReference type="PANTHER" id="PTHR48022:SF30">
    <property type="entry name" value="MAJOR FACILITATOR SUPERFAMILY (MFS) PROFILE DOMAIN-CONTAINING PROTEIN"/>
    <property type="match status" value="1"/>
</dbReference>
<evidence type="ECO:0000256" key="2">
    <source>
        <dbReference type="ARBA" id="ARBA00010992"/>
    </source>
</evidence>
<dbReference type="InterPro" id="IPR005828">
    <property type="entry name" value="MFS_sugar_transport-like"/>
</dbReference>
<feature type="compositionally biased region" description="Basic and acidic residues" evidence="7">
    <location>
        <begin position="1"/>
        <end position="16"/>
    </location>
</feature>
<feature type="transmembrane region" description="Helical" evidence="8">
    <location>
        <begin position="453"/>
        <end position="472"/>
    </location>
</feature>
<evidence type="ECO:0000256" key="3">
    <source>
        <dbReference type="ARBA" id="ARBA00022448"/>
    </source>
</evidence>
<dbReference type="PROSITE" id="PS50850">
    <property type="entry name" value="MFS"/>
    <property type="match status" value="1"/>
</dbReference>
<feature type="transmembrane region" description="Helical" evidence="8">
    <location>
        <begin position="198"/>
        <end position="219"/>
    </location>
</feature>
<dbReference type="GO" id="GO:0005351">
    <property type="term" value="F:carbohydrate:proton symporter activity"/>
    <property type="evidence" value="ECO:0007669"/>
    <property type="project" value="TreeGrafter"/>
</dbReference>
<evidence type="ECO:0000256" key="6">
    <source>
        <dbReference type="ARBA" id="ARBA00023136"/>
    </source>
</evidence>
<evidence type="ECO:0000256" key="5">
    <source>
        <dbReference type="ARBA" id="ARBA00022989"/>
    </source>
</evidence>
<keyword evidence="3" id="KW-0813">Transport</keyword>
<evidence type="ECO:0000256" key="8">
    <source>
        <dbReference type="SAM" id="Phobius"/>
    </source>
</evidence>
<reference evidence="10" key="1">
    <citation type="submission" date="2021-07" db="EMBL/GenBank/DDBJ databases">
        <authorList>
            <person name="Branca A.L. A."/>
        </authorList>
    </citation>
    <scope>NUCLEOTIDE SEQUENCE</scope>
</reference>
<dbReference type="Pfam" id="PF00083">
    <property type="entry name" value="Sugar_tr"/>
    <property type="match status" value="1"/>
</dbReference>
<feature type="domain" description="Major facilitator superfamily (MFS) profile" evidence="9">
    <location>
        <begin position="38"/>
        <end position="476"/>
    </location>
</feature>
<feature type="transmembrane region" description="Helical" evidence="8">
    <location>
        <begin position="76"/>
        <end position="96"/>
    </location>
</feature>
<comment type="subcellular location">
    <subcellularLocation>
        <location evidence="1">Membrane</location>
        <topology evidence="1">Multi-pass membrane protein</topology>
    </subcellularLocation>
</comment>
<feature type="transmembrane region" description="Helical" evidence="8">
    <location>
        <begin position="108"/>
        <end position="128"/>
    </location>
</feature>
<feature type="transmembrane region" description="Helical" evidence="8">
    <location>
        <begin position="288"/>
        <end position="310"/>
    </location>
</feature>
<evidence type="ECO:0000256" key="7">
    <source>
        <dbReference type="SAM" id="MobiDB-lite"/>
    </source>
</evidence>
<keyword evidence="4 8" id="KW-0812">Transmembrane</keyword>
<feature type="transmembrane region" description="Helical" evidence="8">
    <location>
        <begin position="352"/>
        <end position="372"/>
    </location>
</feature>
<dbReference type="PRINTS" id="PR00171">
    <property type="entry name" value="SUGRTRNSPORT"/>
</dbReference>
<evidence type="ECO:0000313" key="11">
    <source>
        <dbReference type="Proteomes" id="UP001152592"/>
    </source>
</evidence>
<dbReference type="Proteomes" id="UP001152592">
    <property type="component" value="Unassembled WGS sequence"/>
</dbReference>
<evidence type="ECO:0000256" key="4">
    <source>
        <dbReference type="ARBA" id="ARBA00022692"/>
    </source>
</evidence>
<dbReference type="SUPFAM" id="SSF103473">
    <property type="entry name" value="MFS general substrate transporter"/>
    <property type="match status" value="1"/>
</dbReference>
<comment type="similarity">
    <text evidence="2">Belongs to the major facilitator superfamily. Sugar transporter (TC 2.A.1.1) family.</text>
</comment>
<dbReference type="InterPro" id="IPR020846">
    <property type="entry name" value="MFS_dom"/>
</dbReference>
<feature type="transmembrane region" description="Helical" evidence="8">
    <location>
        <begin position="322"/>
        <end position="345"/>
    </location>
</feature>
<feature type="transmembrane region" description="Helical" evidence="8">
    <location>
        <begin position="33"/>
        <end position="56"/>
    </location>
</feature>
<dbReference type="AlphaFoldDB" id="A0A9W4NCH8"/>
<sequence length="512" mass="55059">MEKTEQQSDRLKEKRTTCKNQTSNRTATPETSLVNILVVVTACLGGFVYGFAANTLSGSLSQPTFIAKFLTTPDQASLQDGMLGGFLGGALLGALVQAPLSNKFGRRVANAAGGIILTISGAIQAGSVNAGMFIAGRVICGVGSGMIFANTPVYMSEVSPPHTRGLLVGLHGVGVVTAYILAAVCALAFSFVDHAIQWRLIFIVLTAISLIYLSTLYFIPESPRWLMEVNRNEEAERVLAYLHRTKRDPRATFAHAEVQQIKAQVEIERNSPSGFIYIFRTPSHRKRAFCSILLWVMGQATGITTIGNLIPTLLGALGFGTTMQLGLGVVWAVCAVVGCGFNVLLLDRVGRVRLLVAGGFGCAAIIGTMAALQKYYANTTFMPGINAAVALYFIFGTFFTSTIECTAYVYGSEIWPTHLRSEGATIVYASFFANAVAYAAPVSVALENIGWKFFMVFVAVPTVVTAIIAFYFPETMGLSLEEINFKFGDRVEMDLQDALGINTRSSSEPSSV</sequence>
<feature type="transmembrane region" description="Helical" evidence="8">
    <location>
        <begin position="423"/>
        <end position="441"/>
    </location>
</feature>
<keyword evidence="5 8" id="KW-1133">Transmembrane helix</keyword>
<protein>
    <recommendedName>
        <fullName evidence="9">Major facilitator superfamily (MFS) profile domain-containing protein</fullName>
    </recommendedName>
</protein>
<proteinExistence type="inferred from homology"/>
<dbReference type="GO" id="GO:0016020">
    <property type="term" value="C:membrane"/>
    <property type="evidence" value="ECO:0007669"/>
    <property type="project" value="UniProtKB-SubCell"/>
</dbReference>
<feature type="transmembrane region" description="Helical" evidence="8">
    <location>
        <begin position="134"/>
        <end position="154"/>
    </location>
</feature>